<evidence type="ECO:0000313" key="1">
    <source>
        <dbReference type="EMBL" id="AES73543.1"/>
    </source>
</evidence>
<name>G7J9U3_MEDTR</name>
<dbReference type="Proteomes" id="UP000002051">
    <property type="component" value="Chromosome 3"/>
</dbReference>
<keyword evidence="3" id="KW-1185">Reference proteome</keyword>
<protein>
    <submittedName>
        <fullName evidence="1 2">Uncharacterized protein</fullName>
    </submittedName>
</protein>
<organism evidence="1 3">
    <name type="scientific">Medicago truncatula</name>
    <name type="common">Barrel medic</name>
    <name type="synonym">Medicago tribuloides</name>
    <dbReference type="NCBI Taxonomy" id="3880"/>
    <lineage>
        <taxon>Eukaryota</taxon>
        <taxon>Viridiplantae</taxon>
        <taxon>Streptophyta</taxon>
        <taxon>Embryophyta</taxon>
        <taxon>Tracheophyta</taxon>
        <taxon>Spermatophyta</taxon>
        <taxon>Magnoliopsida</taxon>
        <taxon>eudicotyledons</taxon>
        <taxon>Gunneridae</taxon>
        <taxon>Pentapetalae</taxon>
        <taxon>rosids</taxon>
        <taxon>fabids</taxon>
        <taxon>Fabales</taxon>
        <taxon>Fabaceae</taxon>
        <taxon>Papilionoideae</taxon>
        <taxon>50 kb inversion clade</taxon>
        <taxon>NPAAA clade</taxon>
        <taxon>Hologalegina</taxon>
        <taxon>IRL clade</taxon>
        <taxon>Trifolieae</taxon>
        <taxon>Medicago</taxon>
    </lineage>
</organism>
<proteinExistence type="predicted"/>
<evidence type="ECO:0000313" key="3">
    <source>
        <dbReference type="Proteomes" id="UP000002051"/>
    </source>
</evidence>
<evidence type="ECO:0000313" key="2">
    <source>
        <dbReference type="EnsemblPlants" id="AES73543"/>
    </source>
</evidence>
<reference evidence="1 3" key="2">
    <citation type="journal article" date="2014" name="BMC Genomics">
        <title>An improved genome release (version Mt4.0) for the model legume Medicago truncatula.</title>
        <authorList>
            <person name="Tang H."/>
            <person name="Krishnakumar V."/>
            <person name="Bidwell S."/>
            <person name="Rosen B."/>
            <person name="Chan A."/>
            <person name="Zhou S."/>
            <person name="Gentzbittel L."/>
            <person name="Childs K.L."/>
            <person name="Yandell M."/>
            <person name="Gundlach H."/>
            <person name="Mayer K.F."/>
            <person name="Schwartz D.C."/>
            <person name="Town C.D."/>
        </authorList>
    </citation>
    <scope>GENOME REANNOTATION</scope>
    <source>
        <strain evidence="2 3">cv. Jemalong A17</strain>
    </source>
</reference>
<dbReference type="EnsemblPlants" id="AES73543">
    <property type="protein sequence ID" value="AES73543"/>
    <property type="gene ID" value="MTR_3g105960"/>
</dbReference>
<dbReference type="AlphaFoldDB" id="G7J9U3"/>
<gene>
    <name evidence="1" type="ordered locus">MTR_3g105960</name>
</gene>
<dbReference type="EMBL" id="CM001219">
    <property type="protein sequence ID" value="AES73543.1"/>
    <property type="molecule type" value="Genomic_DNA"/>
</dbReference>
<reference evidence="1 3" key="1">
    <citation type="journal article" date="2011" name="Nature">
        <title>The Medicago genome provides insight into the evolution of rhizobial symbioses.</title>
        <authorList>
            <person name="Young N.D."/>
            <person name="Debelle F."/>
            <person name="Oldroyd G.E."/>
            <person name="Geurts R."/>
            <person name="Cannon S.B."/>
            <person name="Udvardi M.K."/>
            <person name="Benedito V.A."/>
            <person name="Mayer K.F."/>
            <person name="Gouzy J."/>
            <person name="Schoof H."/>
            <person name="Van de Peer Y."/>
            <person name="Proost S."/>
            <person name="Cook D.R."/>
            <person name="Meyers B.C."/>
            <person name="Spannagl M."/>
            <person name="Cheung F."/>
            <person name="De Mita S."/>
            <person name="Krishnakumar V."/>
            <person name="Gundlach H."/>
            <person name="Zhou S."/>
            <person name="Mudge J."/>
            <person name="Bharti A.K."/>
            <person name="Murray J.D."/>
            <person name="Naoumkina M.A."/>
            <person name="Rosen B."/>
            <person name="Silverstein K.A."/>
            <person name="Tang H."/>
            <person name="Rombauts S."/>
            <person name="Zhao P.X."/>
            <person name="Zhou P."/>
            <person name="Barbe V."/>
            <person name="Bardou P."/>
            <person name="Bechner M."/>
            <person name="Bellec A."/>
            <person name="Berger A."/>
            <person name="Berges H."/>
            <person name="Bidwell S."/>
            <person name="Bisseling T."/>
            <person name="Choisne N."/>
            <person name="Couloux A."/>
            <person name="Denny R."/>
            <person name="Deshpande S."/>
            <person name="Dai X."/>
            <person name="Doyle J.J."/>
            <person name="Dudez A.M."/>
            <person name="Farmer A.D."/>
            <person name="Fouteau S."/>
            <person name="Franken C."/>
            <person name="Gibelin C."/>
            <person name="Gish J."/>
            <person name="Goldstein S."/>
            <person name="Gonzalez A.J."/>
            <person name="Green P.J."/>
            <person name="Hallab A."/>
            <person name="Hartog M."/>
            <person name="Hua A."/>
            <person name="Humphray S.J."/>
            <person name="Jeong D.H."/>
            <person name="Jing Y."/>
            <person name="Jocker A."/>
            <person name="Kenton S.M."/>
            <person name="Kim D.J."/>
            <person name="Klee K."/>
            <person name="Lai H."/>
            <person name="Lang C."/>
            <person name="Lin S."/>
            <person name="Macmil S.L."/>
            <person name="Magdelenat G."/>
            <person name="Matthews L."/>
            <person name="McCorrison J."/>
            <person name="Monaghan E.L."/>
            <person name="Mun J.H."/>
            <person name="Najar F.Z."/>
            <person name="Nicholson C."/>
            <person name="Noirot C."/>
            <person name="O'Bleness M."/>
            <person name="Paule C.R."/>
            <person name="Poulain J."/>
            <person name="Prion F."/>
            <person name="Qin B."/>
            <person name="Qu C."/>
            <person name="Retzel E.F."/>
            <person name="Riddle C."/>
            <person name="Sallet E."/>
            <person name="Samain S."/>
            <person name="Samson N."/>
            <person name="Sanders I."/>
            <person name="Saurat O."/>
            <person name="Scarpelli C."/>
            <person name="Schiex T."/>
            <person name="Segurens B."/>
            <person name="Severin A.J."/>
            <person name="Sherrier D.J."/>
            <person name="Shi R."/>
            <person name="Sims S."/>
            <person name="Singer S.R."/>
            <person name="Sinharoy S."/>
            <person name="Sterck L."/>
            <person name="Viollet A."/>
            <person name="Wang B.B."/>
            <person name="Wang K."/>
            <person name="Wang M."/>
            <person name="Wang X."/>
            <person name="Warfsmann J."/>
            <person name="Weissenbach J."/>
            <person name="White D.D."/>
            <person name="White J.D."/>
            <person name="Wiley G.B."/>
            <person name="Wincker P."/>
            <person name="Xing Y."/>
            <person name="Yang L."/>
            <person name="Yao Z."/>
            <person name="Ying F."/>
            <person name="Zhai J."/>
            <person name="Zhou L."/>
            <person name="Zuber A."/>
            <person name="Denarie J."/>
            <person name="Dixon R.A."/>
            <person name="May G.D."/>
            <person name="Schwartz D.C."/>
            <person name="Rogers J."/>
            <person name="Quetier F."/>
            <person name="Town C.D."/>
            <person name="Roe B.A."/>
        </authorList>
    </citation>
    <scope>NUCLEOTIDE SEQUENCE [LARGE SCALE GENOMIC DNA]</scope>
    <source>
        <strain evidence="1">A17</strain>
        <strain evidence="2 3">cv. Jemalong A17</strain>
    </source>
</reference>
<dbReference type="PaxDb" id="3880-AES73543"/>
<sequence length="93" mass="10639">MPTLFYLSGKDKTYLSYYTPYSHNIVDDAVDDAHTPNFQNTIATSTRLIITMMRICGLEGNVILGNNIGDKVFISRLSLTLSYIKIPFKFQRR</sequence>
<dbReference type="HOGENOM" id="CLU_2402972_0_0_1"/>
<accession>G7J9U3</accession>
<reference evidence="2" key="3">
    <citation type="submission" date="2015-04" db="UniProtKB">
        <authorList>
            <consortium name="EnsemblPlants"/>
        </authorList>
    </citation>
    <scope>IDENTIFICATION</scope>
    <source>
        <strain evidence="2">cv. Jemalong A17</strain>
    </source>
</reference>